<comment type="caution">
    <text evidence="1">The sequence shown here is derived from an EMBL/GenBank/DDBJ whole genome shotgun (WGS) entry which is preliminary data.</text>
</comment>
<sequence>MTKLANRDASKIKNIKQKQLIGFENDRVLFSLACSNMFLHGDGKSNLFFRSSLLNDETQHLVQNDKKRTKILIIYKNNLSYKNNKK</sequence>
<dbReference type="SUPFAM" id="SSF53335">
    <property type="entry name" value="S-adenosyl-L-methionine-dependent methyltransferases"/>
    <property type="match status" value="1"/>
</dbReference>
<dbReference type="RefSeq" id="WP_147527479.1">
    <property type="nucleotide sequence ID" value="NZ_SAYG01000014.1"/>
</dbReference>
<evidence type="ECO:0000313" key="2">
    <source>
        <dbReference type="Proteomes" id="UP000324574"/>
    </source>
</evidence>
<gene>
    <name evidence="1" type="ORF">EPJ70_11345</name>
</gene>
<evidence type="ECO:0000313" key="1">
    <source>
        <dbReference type="EMBL" id="TXJ43349.1"/>
    </source>
</evidence>
<reference evidence="1 2" key="1">
    <citation type="journal article" date="1992" name="Lakartidningen">
        <title>[Penicillin V and not amoxicillin is the first choice preparation in acute otitis].</title>
        <authorList>
            <person name="Kamme C."/>
            <person name="Lundgren K."/>
            <person name="Prellner K."/>
        </authorList>
    </citation>
    <scope>NUCLEOTIDE SEQUENCE [LARGE SCALE GENOMIC DNA]</scope>
    <source>
        <strain evidence="1 2">PC3714II</strain>
    </source>
</reference>
<dbReference type="Proteomes" id="UP000324574">
    <property type="component" value="Unassembled WGS sequence"/>
</dbReference>
<dbReference type="EMBL" id="SAYG01000014">
    <property type="protein sequence ID" value="TXJ43349.1"/>
    <property type="molecule type" value="Genomic_DNA"/>
</dbReference>
<dbReference type="Gene3D" id="3.40.50.150">
    <property type="entry name" value="Vaccinia Virus protein VP39"/>
    <property type="match status" value="1"/>
</dbReference>
<dbReference type="AlphaFoldDB" id="A0A5C8F0I3"/>
<protein>
    <submittedName>
        <fullName evidence="1">Uncharacterized protein</fullName>
    </submittedName>
</protein>
<dbReference type="InterPro" id="IPR029063">
    <property type="entry name" value="SAM-dependent_MTases_sf"/>
</dbReference>
<proteinExistence type="predicted"/>
<accession>A0A5C8F0I3</accession>
<name>A0A5C8F0I3_9SPIR</name>
<organism evidence="1 2">
    <name type="scientific">Brachyspira aalborgi</name>
    <dbReference type="NCBI Taxonomy" id="29522"/>
    <lineage>
        <taxon>Bacteria</taxon>
        <taxon>Pseudomonadati</taxon>
        <taxon>Spirochaetota</taxon>
        <taxon>Spirochaetia</taxon>
        <taxon>Brachyspirales</taxon>
        <taxon>Brachyspiraceae</taxon>
        <taxon>Brachyspira</taxon>
    </lineage>
</organism>